<evidence type="ECO:0000313" key="2">
    <source>
        <dbReference type="EMBL" id="MBB6734836.1"/>
    </source>
</evidence>
<feature type="compositionally biased region" description="Low complexity" evidence="1">
    <location>
        <begin position="22"/>
        <end position="44"/>
    </location>
</feature>
<name>A0A7X0SRM7_9BACL</name>
<reference evidence="2 3" key="1">
    <citation type="submission" date="2020-08" db="EMBL/GenBank/DDBJ databases">
        <title>Cohnella phylogeny.</title>
        <authorList>
            <person name="Dunlap C."/>
        </authorList>
    </citation>
    <scope>NUCLEOTIDE SEQUENCE [LARGE SCALE GENOMIC DNA]</scope>
    <source>
        <strain evidence="2 3">CBP 2801</strain>
    </source>
</reference>
<dbReference type="Gene3D" id="3.40.190.10">
    <property type="entry name" value="Periplasmic binding protein-like II"/>
    <property type="match status" value="1"/>
</dbReference>
<sequence length="444" mass="47341">MMAAGLLAGCGNGGNSNGGSASGSAGESSPASSGTASASQPASSSGGGKKVEVTLMTWESAEMNDKIMAAMKNFEQENPDITVKLIPTPLDNYGVKLNGMLAAKQAPDIFQSGNDMLISNGSQGLLYDWTSHATNDSEFLGGFYKGTVDSWYLDGKLLGLPGLLNTYGIFYNKKLFQDAGLTEPKIGWTYDEFFADMQKLSGKQGGVQQYGYYAAPDPFITSLYAVSAGGAPFANDIINPTKVEISPQFIEGAEKYKDAIANGYMNAPTFDLTNIMSSFKEGKVAMTYQGQWVADDLIRTAPKDLQWGFAPMPVVSSQTEINDAVGWTSPASIKNPDAVWKVLKYLDSTMYEQVLPQTPVAPAAYKASASAYFDALKTAGHPEVGETIDHILNSPNIQPVRFLPAWSGKANPFIDATWKNVLAGKAPISDLNGMADKINKVIGG</sequence>
<evidence type="ECO:0000256" key="1">
    <source>
        <dbReference type="SAM" id="MobiDB-lite"/>
    </source>
</evidence>
<dbReference type="AlphaFoldDB" id="A0A7X0SRM7"/>
<organism evidence="2 3">
    <name type="scientific">Cohnella zeiphila</name>
    <dbReference type="NCBI Taxonomy" id="2761120"/>
    <lineage>
        <taxon>Bacteria</taxon>
        <taxon>Bacillati</taxon>
        <taxon>Bacillota</taxon>
        <taxon>Bacilli</taxon>
        <taxon>Bacillales</taxon>
        <taxon>Paenibacillaceae</taxon>
        <taxon>Cohnella</taxon>
    </lineage>
</organism>
<dbReference type="EMBL" id="JACJVO010000037">
    <property type="protein sequence ID" value="MBB6734836.1"/>
    <property type="molecule type" value="Genomic_DNA"/>
</dbReference>
<dbReference type="InterPro" id="IPR050490">
    <property type="entry name" value="Bact_solute-bd_prot1"/>
</dbReference>
<keyword evidence="3" id="KW-1185">Reference proteome</keyword>
<protein>
    <submittedName>
        <fullName evidence="2">Extracellular solute-binding protein</fullName>
    </submittedName>
</protein>
<accession>A0A7X0SRM7</accession>
<feature type="region of interest" description="Disordered" evidence="1">
    <location>
        <begin position="13"/>
        <end position="50"/>
    </location>
</feature>
<dbReference type="SUPFAM" id="SSF53850">
    <property type="entry name" value="Periplasmic binding protein-like II"/>
    <property type="match status" value="1"/>
</dbReference>
<dbReference type="PANTHER" id="PTHR43649">
    <property type="entry name" value="ARABINOSE-BINDING PROTEIN-RELATED"/>
    <property type="match status" value="1"/>
</dbReference>
<dbReference type="PANTHER" id="PTHR43649:SF12">
    <property type="entry name" value="DIACETYLCHITOBIOSE BINDING PROTEIN DASA"/>
    <property type="match status" value="1"/>
</dbReference>
<comment type="caution">
    <text evidence="2">The sequence shown here is derived from an EMBL/GenBank/DDBJ whole genome shotgun (WGS) entry which is preliminary data.</text>
</comment>
<proteinExistence type="predicted"/>
<gene>
    <name evidence="2" type="ORF">H7C18_28310</name>
</gene>
<evidence type="ECO:0000313" key="3">
    <source>
        <dbReference type="Proteomes" id="UP000564644"/>
    </source>
</evidence>
<dbReference type="InterPro" id="IPR006059">
    <property type="entry name" value="SBP"/>
</dbReference>
<dbReference type="Proteomes" id="UP000564644">
    <property type="component" value="Unassembled WGS sequence"/>
</dbReference>
<dbReference type="Pfam" id="PF01547">
    <property type="entry name" value="SBP_bac_1"/>
    <property type="match status" value="1"/>
</dbReference>